<organism evidence="1 2">
    <name type="scientific">Saccharolobus caldissimus</name>
    <dbReference type="NCBI Taxonomy" id="1702097"/>
    <lineage>
        <taxon>Archaea</taxon>
        <taxon>Thermoproteota</taxon>
        <taxon>Thermoprotei</taxon>
        <taxon>Sulfolobales</taxon>
        <taxon>Sulfolobaceae</taxon>
        <taxon>Saccharolobus</taxon>
    </lineage>
</organism>
<dbReference type="GeneID" id="80721671"/>
<dbReference type="Proteomes" id="UP001319921">
    <property type="component" value="Chromosome"/>
</dbReference>
<name>A0AAQ4CUE7_9CREN</name>
<proteinExistence type="predicted"/>
<accession>A0AAQ4CUE7</accession>
<gene>
    <name evidence="1" type="ORF">SACC_24450</name>
</gene>
<evidence type="ECO:0000313" key="1">
    <source>
        <dbReference type="EMBL" id="BDB99428.1"/>
    </source>
</evidence>
<reference evidence="1 2" key="1">
    <citation type="journal article" date="2022" name="Microbiol. Resour. Announc.">
        <title>Complete Genome Sequence of the Hyperthermophilic and Acidophilic Archaeon Saccharolobus caldissimus Strain HS-3T.</title>
        <authorList>
            <person name="Sakai H.D."/>
            <person name="Kurosawa N."/>
        </authorList>
    </citation>
    <scope>NUCLEOTIDE SEQUENCE [LARGE SCALE GENOMIC DNA]</scope>
    <source>
        <strain evidence="1 2">JCM32116</strain>
    </source>
</reference>
<dbReference type="KEGG" id="scas:SACC_24450"/>
<keyword evidence="2" id="KW-1185">Reference proteome</keyword>
<dbReference type="EMBL" id="AP025226">
    <property type="protein sequence ID" value="BDB99428.1"/>
    <property type="molecule type" value="Genomic_DNA"/>
</dbReference>
<evidence type="ECO:0000313" key="2">
    <source>
        <dbReference type="Proteomes" id="UP001319921"/>
    </source>
</evidence>
<sequence length="40" mass="4257">MLEAIEIPEMSELQLRLLDHISSIEAIGCDVGVICGVGTT</sequence>
<protein>
    <submittedName>
        <fullName evidence="1">Uncharacterized protein</fullName>
    </submittedName>
</protein>
<dbReference type="AlphaFoldDB" id="A0AAQ4CUE7"/>
<dbReference type="RefSeq" id="WP_282099486.1">
    <property type="nucleotide sequence ID" value="NZ_AP025226.1"/>
</dbReference>